<organism evidence="2">
    <name type="scientific">Candidatus Moduliflexus flocculans</name>
    <dbReference type="NCBI Taxonomy" id="1499966"/>
    <lineage>
        <taxon>Bacteria</taxon>
        <taxon>Candidatus Moduliflexota</taxon>
        <taxon>Candidatus Moduliflexia</taxon>
        <taxon>Candidatus Moduliflexales</taxon>
        <taxon>Candidatus Moduliflexaceae</taxon>
    </lineage>
</organism>
<feature type="transmembrane region" description="Helical" evidence="1">
    <location>
        <begin position="91"/>
        <end position="112"/>
    </location>
</feature>
<feature type="transmembrane region" description="Helical" evidence="1">
    <location>
        <begin position="367"/>
        <end position="384"/>
    </location>
</feature>
<reference evidence="2" key="1">
    <citation type="journal article" date="2015" name="PeerJ">
        <title>First genomic representation of candidate bacterial phylum KSB3 points to enhanced environmental sensing as a trigger of wastewater bulking.</title>
        <authorList>
            <person name="Sekiguchi Y."/>
            <person name="Ohashi A."/>
            <person name="Parks D.H."/>
            <person name="Yamauchi T."/>
            <person name="Tyson G.W."/>
            <person name="Hugenholtz P."/>
        </authorList>
    </citation>
    <scope>NUCLEOTIDE SEQUENCE [LARGE SCALE GENOMIC DNA]</scope>
</reference>
<keyword evidence="1" id="KW-0812">Transmembrane</keyword>
<feature type="transmembrane region" description="Helical" evidence="1">
    <location>
        <begin position="119"/>
        <end position="138"/>
    </location>
</feature>
<dbReference type="InterPro" id="IPR018580">
    <property type="entry name" value="Uncharacterised_YfhO"/>
</dbReference>
<protein>
    <recommendedName>
        <fullName evidence="4">Bacterial membrane protein YfhO</fullName>
    </recommendedName>
</protein>
<evidence type="ECO:0008006" key="4">
    <source>
        <dbReference type="Google" id="ProtNLM"/>
    </source>
</evidence>
<proteinExistence type="predicted"/>
<feature type="transmembrane region" description="Helical" evidence="1">
    <location>
        <begin position="327"/>
        <end position="347"/>
    </location>
</feature>
<feature type="transmembrane region" description="Helical" evidence="1">
    <location>
        <begin position="405"/>
        <end position="423"/>
    </location>
</feature>
<keyword evidence="3" id="KW-1185">Reference proteome</keyword>
<gene>
    <name evidence="2" type="ORF">U14_03202</name>
</gene>
<dbReference type="PANTHER" id="PTHR38454">
    <property type="entry name" value="INTEGRAL MEMBRANE PROTEIN-RELATED"/>
    <property type="match status" value="1"/>
</dbReference>
<sequence>MWKKIFRERELWLLIFLGILYFFQPLFRGETFFFRDLNNYFLPQKQLLTDFFQVRELPLWDPYLHGGQGYLTNIANAACYPLNLLYLFLPLLKAFTITIVGHVIGCAVCAYLCARTMGLLPVSSLIVGVIYGFCGYSLSLINLLNFLIAMPYLPLIFSCWHRYLVERQRKWFVLAVVFGGIQVLPGAPEVNVITLLLVGGWTFFYPYTQSKFRLSVALLMLGCGIIGMTAFQLLPSFEIVRQSIRGQRMEYGYVSPWSLPPQRLPEFILPNFFGYIDTMPVDDYYWGASISAEAPYIVSLYVGIVTVALVCIAGFDPHPHGVLSIRARRYLFITSIIALLCAFGRYWPFFETVYQHVPVLSIFRYPIKFLIAAIFPCALLAGYASERCFGKPTAAALTRIRSNSALLLMIGGAVALVAWAVIFENSNDVANWFQRWSFKQSGSEIMQNGLTHSFRHAAMMWAVFTLLCYARHIQYRRWQHWLLAGMILVDLLVAGRRMNPTAPEAFYAPPPIVSAIQREIGDGRLFQSPLPESVPILASTNHVMWRYHLNFEQLEPYSAAFFRIPVIFHLNLLLLAPRPLAELTEEIKPLPWPQRLPILSAGSVRLIITSEQIADHRVERLAEIPTRGEMPLYLYRNTAAAARVEFITSWKSVASFSEALALMKSSAFDPRKEVVLQKVVSEPLPEMSAANSHCAPASIRIFSENTHYAQYAITTDCSGYVVFSEPLYPGWHINVDGKAMPILRANYAFSAVSLQAGEHRIERYYRPDSLLFGGMISLFSCGVLLFGYKKIRNIPQINS</sequence>
<dbReference type="Proteomes" id="UP000030700">
    <property type="component" value="Unassembled WGS sequence"/>
</dbReference>
<feature type="transmembrane region" description="Helical" evidence="1">
    <location>
        <begin position="770"/>
        <end position="788"/>
    </location>
</feature>
<dbReference type="STRING" id="1499966.U14_03202"/>
<evidence type="ECO:0000313" key="2">
    <source>
        <dbReference type="EMBL" id="GAK51956.1"/>
    </source>
</evidence>
<dbReference type="Pfam" id="PF09586">
    <property type="entry name" value="YfhO"/>
    <property type="match status" value="1"/>
</dbReference>
<feature type="transmembrane region" description="Helical" evidence="1">
    <location>
        <begin position="453"/>
        <end position="469"/>
    </location>
</feature>
<dbReference type="EMBL" id="DF820458">
    <property type="protein sequence ID" value="GAK51956.1"/>
    <property type="molecule type" value="Genomic_DNA"/>
</dbReference>
<name>A0A081BNJ0_9BACT</name>
<feature type="transmembrane region" description="Helical" evidence="1">
    <location>
        <begin position="215"/>
        <end position="234"/>
    </location>
</feature>
<keyword evidence="1" id="KW-0472">Membrane</keyword>
<evidence type="ECO:0000313" key="3">
    <source>
        <dbReference type="Proteomes" id="UP000030700"/>
    </source>
</evidence>
<dbReference type="PANTHER" id="PTHR38454:SF1">
    <property type="entry name" value="INTEGRAL MEMBRANE PROTEIN"/>
    <property type="match status" value="1"/>
</dbReference>
<accession>A0A081BNJ0</accession>
<feature type="transmembrane region" description="Helical" evidence="1">
    <location>
        <begin position="144"/>
        <end position="164"/>
    </location>
</feature>
<keyword evidence="1" id="KW-1133">Transmembrane helix</keyword>
<feature type="transmembrane region" description="Helical" evidence="1">
    <location>
        <begin position="171"/>
        <end position="187"/>
    </location>
</feature>
<evidence type="ECO:0000256" key="1">
    <source>
        <dbReference type="SAM" id="Phobius"/>
    </source>
</evidence>
<dbReference type="HOGENOM" id="CLU_008305_1_0_0"/>
<dbReference type="AlphaFoldDB" id="A0A081BNJ0"/>